<dbReference type="GeneID" id="39875717"/>
<evidence type="ECO:0000256" key="1">
    <source>
        <dbReference type="SAM" id="Coils"/>
    </source>
</evidence>
<keyword evidence="3" id="KW-0472">Membrane</keyword>
<feature type="compositionally biased region" description="Pro residues" evidence="2">
    <location>
        <begin position="438"/>
        <end position="451"/>
    </location>
</feature>
<dbReference type="Proteomes" id="UP000236319">
    <property type="component" value="Unassembled WGS sequence"/>
</dbReference>
<keyword evidence="3" id="KW-0812">Transmembrane</keyword>
<dbReference type="RefSeq" id="XP_028868190.1">
    <property type="nucleotide sequence ID" value="XM_029012357.1"/>
</dbReference>
<proteinExistence type="predicted"/>
<feature type="region of interest" description="Disordered" evidence="2">
    <location>
        <begin position="356"/>
        <end position="541"/>
    </location>
</feature>
<feature type="compositionally biased region" description="Polar residues" evidence="2">
    <location>
        <begin position="417"/>
        <end position="429"/>
    </location>
</feature>
<keyword evidence="1" id="KW-0175">Coiled coil</keyword>
<keyword evidence="5" id="KW-1185">Reference proteome</keyword>
<protein>
    <submittedName>
        <fullName evidence="4">Ribosome binding protein</fullName>
    </submittedName>
</protein>
<feature type="compositionally biased region" description="Gly residues" evidence="2">
    <location>
        <begin position="528"/>
        <end position="539"/>
    </location>
</feature>
<reference evidence="4 5" key="1">
    <citation type="journal article" date="2017" name="BMC Genomics">
        <title>Whole-genome assembly of Babesia ovata and comparative genomics between closely related pathogens.</title>
        <authorList>
            <person name="Yamagishi J."/>
            <person name="Asada M."/>
            <person name="Hakimi H."/>
            <person name="Tanaka T.Q."/>
            <person name="Sugimoto C."/>
            <person name="Kawazu S."/>
        </authorList>
    </citation>
    <scope>NUCLEOTIDE SEQUENCE [LARGE SCALE GENOMIC DNA]</scope>
    <source>
        <strain evidence="4 5">Miyake</strain>
    </source>
</reference>
<feature type="compositionally biased region" description="Gly residues" evidence="2">
    <location>
        <begin position="496"/>
        <end position="513"/>
    </location>
</feature>
<dbReference type="EMBL" id="BDSA01000003">
    <property type="protein sequence ID" value="GBE61947.1"/>
    <property type="molecule type" value="Genomic_DNA"/>
</dbReference>
<name>A0A2H6KG42_9APIC</name>
<accession>A0A2H6KG42</accession>
<feature type="compositionally biased region" description="Basic and acidic residues" evidence="2">
    <location>
        <begin position="356"/>
        <end position="365"/>
    </location>
</feature>
<feature type="transmembrane region" description="Helical" evidence="3">
    <location>
        <begin position="1347"/>
        <end position="1368"/>
    </location>
</feature>
<evidence type="ECO:0000256" key="2">
    <source>
        <dbReference type="SAM" id="MobiDB-lite"/>
    </source>
</evidence>
<gene>
    <name evidence="4" type="ORF">BOVATA_034400</name>
</gene>
<feature type="coiled-coil region" evidence="1">
    <location>
        <begin position="615"/>
        <end position="642"/>
    </location>
</feature>
<dbReference type="VEuPathDB" id="PiroplasmaDB:BOVATA_034400"/>
<evidence type="ECO:0000313" key="4">
    <source>
        <dbReference type="EMBL" id="GBE61947.1"/>
    </source>
</evidence>
<evidence type="ECO:0000256" key="3">
    <source>
        <dbReference type="SAM" id="Phobius"/>
    </source>
</evidence>
<organism evidence="4 5">
    <name type="scientific">Babesia ovata</name>
    <dbReference type="NCBI Taxonomy" id="189622"/>
    <lineage>
        <taxon>Eukaryota</taxon>
        <taxon>Sar</taxon>
        <taxon>Alveolata</taxon>
        <taxon>Apicomplexa</taxon>
        <taxon>Aconoidasida</taxon>
        <taxon>Piroplasmida</taxon>
        <taxon>Babesiidae</taxon>
        <taxon>Babesia</taxon>
    </lineage>
</organism>
<keyword evidence="3" id="KW-1133">Transmembrane helix</keyword>
<evidence type="ECO:0000313" key="5">
    <source>
        <dbReference type="Proteomes" id="UP000236319"/>
    </source>
</evidence>
<comment type="caution">
    <text evidence="4">The sequence shown here is derived from an EMBL/GenBank/DDBJ whole genome shotgun (WGS) entry which is preliminary data.</text>
</comment>
<sequence>MTAHGVKLDTLKDCLQFLMWLHQSDDKQGEVARELHDRLSGRYLNPNQQHIKSALSEFLIAVSKFHNKLCNKANQKHISSNPNDALNAILECIPKFLAVMYFLRYQVDEGFKALGGGGWADKPVGSAIFGGELQAYFTAPSSSKTYGVVPGGFGRLELKSYYRRGSFMTGYLATICEKHADRNIQNYFLDVFATSVLRENSGTQDSNTANALALVRTFCEIVEKETQAGGGELKQKLDDSLNGDTVKKMEVKNLKKEEFAKYTAQWLRENLATVKTNLGNIDTTNKALGKKSAAELTDYFTNNLFPYGFTFDKYNFARHKNPYDVLQESWANVINEFNKANNGLAKLKEILEGQKCPGDEGKKLEGAQNQGPQNGPADPASQNNGRSEAKHPPSPVAKSGDPGVQGSQGFPGGTVTPGPSQSPDASSKQVVHPQQPAMLPPATPPPPPAAPLPGSTGPAGQPGDRGQGSHGDVTPSIKPGVPQYKGPPQILSASGQGPGPTGGQGAGSTGSGGAVQDVSGVATAPGATGPGGGGGGRVTGGEPIDIEEIVMINVAKPPVVDVDESVASEFYKRDMFDADGGALLYNYDGAPVSGHEYRDESRLDGTKVQNNYELLMHQQEAKEALEAQQNLYEQQLRKVSLAGIPTIDSKGILNSMPPQTLANNELLIGHPITAPGRQITTPPLHKFLAIDGQYIVDPSAKHPRLPALPILKLLPSPKPAEPYPPALTQREHALIMQGISVSGSKNLSRIPSIRVSSDLRDLNPSVLEPTGESVLHRGQMSNTPTSRSAAPSPPTKIYPPAIGQLDDQFSSSIPDVEGAPIKNKPYQIPTAYIPQDSTFETFVPPEPTGVPILYTKTKPSRKSLTPVEIDDHPGIMIDEPICPLHSRVSVTEKVPPTDSSIPPPRTVREMLCWISDLTYALGYAALTQQIASFFDNSEIIAFPEPFSAGDVTEALSQTCGHASSVLAAVEGPKPAAPNKSHYQRYGVPLMHYSDDPCTLLCQLLNYVYAALHQLLFLRTMCVRDTHSGGWRDCQFGIAVKASEAWQCRKDPVDPMQGQDHGCDASPLQGFLTDQSVLPTYWYHRGDICRRSRVRMGFRPDHLRRESKHGFYIYQILKGLCYNADPLEKLCTYLNCITRRTPRTTGELVSFFYNFGNELHDAPSRLSPLGSALSTAHDDCPGWDRLGEEDLRAIKDARGSDASTVNHDKDQGHPKTLSTLLGCGIDNAKCPQLMMPITYRAYALYSPSFAHTYLSWAAYLADRLWESLLKLHYDLENLQCHDSKPLHQCDKALPLLYKHGITPPDGTLQSSLSCSKLVAKLEEVVAGQPIADLMTAMDNFLYGIRAPFLYTITALWSIATLYIAHSFLYRMDVLRIRSHLLTTRASHLIDVKALLSTSRRMLSLYKDVDYFDDDFHS</sequence>